<dbReference type="InterPro" id="IPR015867">
    <property type="entry name" value="N-reg_PII/ATP_PRibTrfase_C"/>
</dbReference>
<keyword evidence="2" id="KW-1185">Reference proteome</keyword>
<dbReference type="RefSeq" id="WP_149256346.1">
    <property type="nucleotide sequence ID" value="NZ_JACGAM010000003.1"/>
</dbReference>
<proteinExistence type="predicted"/>
<reference evidence="1 2" key="1">
    <citation type="submission" date="2020-07" db="EMBL/GenBank/DDBJ databases">
        <title>Draft Genome Sequences of Lactobacillales Isolated from the International Space Station.</title>
        <authorList>
            <person name="Bharadwaj A.R."/>
            <person name="Singh N.K."/>
            <person name="Wood J.M."/>
            <person name="Debieu M."/>
            <person name="O'Hara N.B."/>
            <person name="Karouia F."/>
            <person name="Mason C.E."/>
            <person name="Venkateswaran K."/>
        </authorList>
    </citation>
    <scope>NUCLEOTIDE SEQUENCE [LARGE SCALE GENOMIC DNA]</scope>
    <source>
        <strain evidence="1 2">151250015-1-258-55</strain>
    </source>
</reference>
<dbReference type="SUPFAM" id="SSF54913">
    <property type="entry name" value="GlnB-like"/>
    <property type="match status" value="1"/>
</dbReference>
<evidence type="ECO:0008006" key="3">
    <source>
        <dbReference type="Google" id="ProtNLM"/>
    </source>
</evidence>
<accession>A0ABR5ZWH1</accession>
<name>A0ABR5ZWH1_9LACT</name>
<dbReference type="Gene3D" id="3.30.70.120">
    <property type="match status" value="1"/>
</dbReference>
<protein>
    <recommendedName>
        <fullName evidence="3">P-II family nitrogen regulator</fullName>
    </recommendedName>
</protein>
<evidence type="ECO:0000313" key="2">
    <source>
        <dbReference type="Proteomes" id="UP000540056"/>
    </source>
</evidence>
<evidence type="ECO:0000313" key="1">
    <source>
        <dbReference type="EMBL" id="MBA5746085.1"/>
    </source>
</evidence>
<dbReference type="Proteomes" id="UP000540056">
    <property type="component" value="Unassembled WGS sequence"/>
</dbReference>
<comment type="caution">
    <text evidence="1">The sequence shown here is derived from an EMBL/GenBank/DDBJ whole genome shotgun (WGS) entry which is preliminary data.</text>
</comment>
<sequence>MLSGRTGEVIEATEAAGFQECTVIQGKGIGHKHKRFLRFEVAPMREILMVIVEESKYMKVSQSIYTKLGMDQEGKGIVFAEPLDQVAGLVGQLED</sequence>
<organism evidence="1 2">
    <name type="scientific">Aerococcus urinaeequi</name>
    <dbReference type="NCBI Taxonomy" id="51665"/>
    <lineage>
        <taxon>Bacteria</taxon>
        <taxon>Bacillati</taxon>
        <taxon>Bacillota</taxon>
        <taxon>Bacilli</taxon>
        <taxon>Lactobacillales</taxon>
        <taxon>Aerococcaceae</taxon>
        <taxon>Aerococcus</taxon>
    </lineage>
</organism>
<dbReference type="InterPro" id="IPR011322">
    <property type="entry name" value="N-reg_PII-like_a/b"/>
</dbReference>
<dbReference type="Pfam" id="PF00543">
    <property type="entry name" value="P-II"/>
    <property type="match status" value="1"/>
</dbReference>
<gene>
    <name evidence="1" type="ORF">H3232_02500</name>
</gene>
<dbReference type="InterPro" id="IPR002187">
    <property type="entry name" value="N-reg_PII"/>
</dbReference>
<dbReference type="EMBL" id="JACGAN010000003">
    <property type="protein sequence ID" value="MBA5746085.1"/>
    <property type="molecule type" value="Genomic_DNA"/>
</dbReference>